<feature type="compositionally biased region" description="Polar residues" evidence="2">
    <location>
        <begin position="561"/>
        <end position="575"/>
    </location>
</feature>
<dbReference type="Gene3D" id="3.40.50.150">
    <property type="entry name" value="Vaccinia Virus protein VP39"/>
    <property type="match status" value="1"/>
</dbReference>
<feature type="coiled-coil region" evidence="1">
    <location>
        <begin position="2334"/>
        <end position="2361"/>
    </location>
</feature>
<name>A0A5L8Z9L1_CAMUP</name>
<dbReference type="InterPro" id="IPR052933">
    <property type="entry name" value="DNA_Protect_Modify"/>
</dbReference>
<feature type="compositionally biased region" description="Polar residues" evidence="2">
    <location>
        <begin position="490"/>
        <end position="508"/>
    </location>
</feature>
<sequence length="2608" mass="301878">MQILLILSNDKNLSHIGIIARFSDELNQILKNQANNIQNDFNSLKEYILSSMLTNSFYTQIGDKPDFNDIIEENNISFILNLTQISSKQALLNFSIKQDDGLIHYSFKDFMQDYSYEDFVNLLAFINQNDNLEFTQGESSVTNPNSNENYQSTRSEDNTREHGTRMGASFLSEKAINSPTFENRGNEIQAKNQQNDPNPHLEIPSNEFHTNEVFLQTASAHKQREDGGTLQEFRQFDDRDGFVDKSQTTKPRRDRKENSHFQSGANTSLAGNKTPKEQGGLNKFSYPRGEKFEINRARYDASKLRARIDALFQSSFARSFMEENILSSFELFRGQTPFAEYSNINANRRSDRGNRRAKMGANSHTGEADTRINTAERENTEFNPKARGDGRADENKNREFERFAGEFGTGDEKSERLSHRKFNEEREGEFSKRNENEATNFTSFLQSPRETKEFSSPVSKELSDTTNDSHQISLKETESNAKNEKRDFSTAINESNHSNAQSSPNAEQQELRNENGELFSPDDSRIPISPKSKENTTNKELSQSKTYLSQVQESFRDANEQGESTNANQEPSPSVNAKDFLEEESTHIKEKIANLELEIKRLEPALILFNHPLHEEAQEKLSSSNVANLYNLLNEAKHHLQSLEKNTHQALNEDFKDFLEEVEPSEFKIFTQHQFLKKLDGENYKGKVDFKLTFKERIRANYEALKLTQNIFHQNRLVATAKEQEVLAKFSGYGGLKALFYDDKYEKEKDELLELVGVKYFKELRDSSVSAFYTPSFIVNAMYERLLKLGLSQNEKVKVLEPSCGVGIFMSLAPENFEFEAVEKDSLTATIAKFLHPKVVIYNKGLEEVKFNKEFDLVVGNPPYAKESIYDVSSKGHKENVHNYFAIKCAELLKENGLFSFVISSYFLDSQSAKHREILNDMGTLVDSYRLSSEAFYNTEVISDLIFYAKREFKESELDYKAERISENFTKSVVLYDETIQDSPHYSAIYKEDMQNHLGSLELSTNQFGVCLSVKNKYIEQSLKDAIDRANTLLAFKNNPPYESKALKLIDYDSLSQKEQSIIKKLKNGNMFLLGDKIYIKKEDNYCEEAYFEDSLPLSKKYLIEPSLIIAEQKKNFTYKSYLNEDEIKIATLLCELRDKLEDLLFSERFLDDSLNSNEAIMIKKEELRALREKILNAANLKSLNQSNQKVRDKDDKVTMHSFKDILFLDKLASYELLALEEKDGKNYTLAPIFYERITKPFVKTLANNEEEALMKTLSEKGKIDLVTLQSYLPSKSLEQILYTLLEKRLIYHSIEPKQELKVELEPTQELVKAYEGTYELSEQFLSGNVKKKHAQIKAMLENKESFRGLSQPLDEILLDLEKAFPAYVHYEDIHINFGSNFIDLELYEKFIEDNFFNKKAYVKLALIDGAFYLRDFCVESESLNDNGDIEIDFKEAEFSDLSQMATNFIIYDENNEIYFTPQEFLQKVLNNKNIEVFHYELHPNGELNSKGEIKRIKVNEPTATKIALEKKEELMEAFESYLLNHKDYRARIEKDYNDKINVYAINKNSYSKFFSSPTLSKDINLREHQKNVAFKGIIENSLLLDHQVGGGKTLAGACIVMEQLRMNLVQKALILVPNHLTNQWQNEIKKAYPNAKLLVGDKISDKKDRKEFLHRIKYGNYEAVIMKHSTFENLNVLASYERAVYYDYIENLRKSLTKSHEEYAKNNYLSSKELSQLERKLRESIERKIKSLEKKLERKARGKEFDDEFAFEQLGFDLVMVDEAHHFKNLLIDTNQDNVRGINTADSAKAMKMYCVSQFLHENNHKLYFLTGTPVSNSIAEFFVMQKYLQPQVLEDLGLSHFDEWQKTFTQIVDSEELDSSGINYKIVSRLSKFINAPELMATYMQNADVVSIEDIEKLTGKLTPNLKDGKVINVIAPRSEEIASYIGIENEKGEYNKGSIIWRMDNLRDDPKNNNMLKCTSDARKAALDFRLIEPLASDYEESKINQMCKRIFHHYQDENYPNNTQLVFCDMGISKKNSQSIDVGKEEVSTLKSLENLKEELGLVLEYDEDKEENFYAQYKYEDEEGNKLKKPKLVKKYDIEELLELCGNAFDVYADILKKLVRFGIKQDEIAFIGDATTDKQKQDLFDKVNAGKIRILIGSTMKMGAGTNVQKKNVALHELDCPWRPCDLEQRQGRVIRQGNEWFEKDKNFCIAHYRYSTEQTYDARMFQVNEQKLKPLAQLKKCDFSKGVREFESIDGEIASVAEMKAYATGNPFILEKHKITTMLKSEQRHYEAYKKSILQNERDLESLQQRKIYFTKEQDALREMAHNKDFEKENYQIKAFEITINKKEEIKKDKDETKALKKAHQAQKEKINEKIKEIFLKPKAEEEFLTIKANGVSLIFKGHFSLDNKFVYQGELRFDTGQSYQPSNLIFVSSAGAMFYTIPELDGLLERIKNNFKKANDNLNKTNTLLKNTEAEIKMKEDFLSQNQLHNYPRKKLLDTLKKDEKNINEIFVIRNNLRKEGIKLEMDSEEIKHLLPKYTHFFNEKGKFDGNLAREILEQKSTSEEAKELKNAVLSLENVEIKLNPLNEKDSLKDKINTLLANQENISRASRAKDILKSNL</sequence>
<feature type="region of interest" description="Disordered" evidence="2">
    <location>
        <begin position="346"/>
        <end position="575"/>
    </location>
</feature>
<dbReference type="GO" id="GO:0006304">
    <property type="term" value="P:DNA modification"/>
    <property type="evidence" value="ECO:0007669"/>
    <property type="project" value="InterPro"/>
</dbReference>
<feature type="region of interest" description="Disordered" evidence="2">
    <location>
        <begin position="136"/>
        <end position="162"/>
    </location>
</feature>
<dbReference type="InterPro" id="IPR038718">
    <property type="entry name" value="SNF2-like_sf"/>
</dbReference>
<comment type="caution">
    <text evidence="4">The sequence shown here is derived from an EMBL/GenBank/DDBJ whole genome shotgun (WGS) entry which is preliminary data.</text>
</comment>
<dbReference type="InterPro" id="IPR001650">
    <property type="entry name" value="Helicase_C-like"/>
</dbReference>
<gene>
    <name evidence="4" type="ORF">D0B03_05720</name>
</gene>
<dbReference type="InterPro" id="IPR011639">
    <property type="entry name" value="MethylTrfase_TaqI-like_dom"/>
</dbReference>
<dbReference type="InterPro" id="IPR027417">
    <property type="entry name" value="P-loop_NTPase"/>
</dbReference>
<keyword evidence="1" id="KW-0175">Coiled coil</keyword>
<dbReference type="PRINTS" id="PR00507">
    <property type="entry name" value="N12N6MTFRASE"/>
</dbReference>
<evidence type="ECO:0000259" key="3">
    <source>
        <dbReference type="PROSITE" id="PS51192"/>
    </source>
</evidence>
<feature type="compositionally biased region" description="Polar residues" evidence="2">
    <location>
        <begin position="136"/>
        <end position="153"/>
    </location>
</feature>
<dbReference type="InterPro" id="IPR014001">
    <property type="entry name" value="Helicase_ATP-bd"/>
</dbReference>
<dbReference type="CDD" id="cd02440">
    <property type="entry name" value="AdoMet_MTases"/>
    <property type="match status" value="1"/>
</dbReference>
<reference evidence="4" key="1">
    <citation type="submission" date="2018-08" db="EMBL/GenBank/DDBJ databases">
        <authorList>
            <consortium name="PulseNet: The National Subtyping Network for Foodborne Disease Surveillance"/>
            <person name="Tarr C.L."/>
            <person name="Trees E."/>
            <person name="Katz L.S."/>
            <person name="Carleton-Romer H.A."/>
            <person name="Stroika S."/>
            <person name="Kucerova Z."/>
            <person name="Roache K.F."/>
            <person name="Sabol A.L."/>
            <person name="Besser J."/>
            <person name="Gerner-Smidt P."/>
        </authorList>
    </citation>
    <scope>NUCLEOTIDE SEQUENCE</scope>
    <source>
        <strain evidence="4">PNUSAC005770</strain>
    </source>
</reference>
<feature type="domain" description="Helicase ATP-binding" evidence="3">
    <location>
        <begin position="1574"/>
        <end position="1833"/>
    </location>
</feature>
<feature type="region of interest" description="Disordered" evidence="2">
    <location>
        <begin position="219"/>
        <end position="286"/>
    </location>
</feature>
<dbReference type="SUPFAM" id="SSF52540">
    <property type="entry name" value="P-loop containing nucleoside triphosphate hydrolases"/>
    <property type="match status" value="2"/>
</dbReference>
<dbReference type="InterPro" id="IPR000330">
    <property type="entry name" value="SNF2_N"/>
</dbReference>
<dbReference type="InterPro" id="IPR002052">
    <property type="entry name" value="DNA_methylase_N6_adenine_CS"/>
</dbReference>
<dbReference type="Pfam" id="PF00176">
    <property type="entry name" value="SNF2-rel_dom"/>
    <property type="match status" value="1"/>
</dbReference>
<dbReference type="InterPro" id="IPR029063">
    <property type="entry name" value="SAM-dependent_MTases_sf"/>
</dbReference>
<dbReference type="GO" id="GO:0005524">
    <property type="term" value="F:ATP binding"/>
    <property type="evidence" value="ECO:0007669"/>
    <property type="project" value="InterPro"/>
</dbReference>
<dbReference type="Gene3D" id="3.40.50.300">
    <property type="entry name" value="P-loop containing nucleotide triphosphate hydrolases"/>
    <property type="match status" value="1"/>
</dbReference>
<dbReference type="PROSITE" id="PS51192">
    <property type="entry name" value="HELICASE_ATP_BIND_1"/>
    <property type="match status" value="1"/>
</dbReference>
<accession>A0A5L8Z9L1</accession>
<dbReference type="PANTHER" id="PTHR41313:SF1">
    <property type="entry name" value="DNA METHYLASE ADENINE-SPECIFIC DOMAIN-CONTAINING PROTEIN"/>
    <property type="match status" value="1"/>
</dbReference>
<feature type="compositionally biased region" description="Polar residues" evidence="2">
    <location>
        <begin position="437"/>
        <end position="472"/>
    </location>
</feature>
<dbReference type="PROSITE" id="PS00092">
    <property type="entry name" value="N6_MTASE"/>
    <property type="match status" value="1"/>
</dbReference>
<feature type="compositionally biased region" description="Basic and acidic residues" evidence="2">
    <location>
        <begin position="234"/>
        <end position="243"/>
    </location>
</feature>
<dbReference type="SMART" id="SM00487">
    <property type="entry name" value="DEXDc"/>
    <property type="match status" value="1"/>
</dbReference>
<dbReference type="SMART" id="SM00490">
    <property type="entry name" value="HELICc"/>
    <property type="match status" value="1"/>
</dbReference>
<protein>
    <recommendedName>
        <fullName evidence="3">Helicase ATP-binding domain-containing protein</fullName>
    </recommendedName>
</protein>
<organism evidence="4">
    <name type="scientific">Campylobacter upsaliensis</name>
    <dbReference type="NCBI Taxonomy" id="28080"/>
    <lineage>
        <taxon>Bacteria</taxon>
        <taxon>Pseudomonadati</taxon>
        <taxon>Campylobacterota</taxon>
        <taxon>Epsilonproteobacteria</taxon>
        <taxon>Campylobacterales</taxon>
        <taxon>Campylobacteraceae</taxon>
        <taxon>Campylobacter</taxon>
    </lineage>
</organism>
<dbReference type="Pfam" id="PF00271">
    <property type="entry name" value="Helicase_C"/>
    <property type="match status" value="1"/>
</dbReference>
<feature type="compositionally biased region" description="Basic and acidic residues" evidence="2">
    <location>
        <begin position="473"/>
        <end position="488"/>
    </location>
</feature>
<evidence type="ECO:0000313" key="4">
    <source>
        <dbReference type="EMBL" id="EAL8903806.1"/>
    </source>
</evidence>
<feature type="coiled-coil region" evidence="1">
    <location>
        <begin position="1715"/>
        <end position="1743"/>
    </location>
</feature>
<dbReference type="Pfam" id="PF07669">
    <property type="entry name" value="Eco57I"/>
    <property type="match status" value="1"/>
</dbReference>
<feature type="compositionally biased region" description="Basic and acidic residues" evidence="2">
    <location>
        <begin position="366"/>
        <end position="436"/>
    </location>
</feature>
<dbReference type="GO" id="GO:0003676">
    <property type="term" value="F:nucleic acid binding"/>
    <property type="evidence" value="ECO:0007669"/>
    <property type="project" value="InterPro"/>
</dbReference>
<dbReference type="SUPFAM" id="SSF53335">
    <property type="entry name" value="S-adenosyl-L-methionine-dependent methyltransferases"/>
    <property type="match status" value="1"/>
</dbReference>
<feature type="compositionally biased region" description="Polar residues" evidence="2">
    <location>
        <begin position="260"/>
        <end position="271"/>
    </location>
</feature>
<dbReference type="PANTHER" id="PTHR41313">
    <property type="entry name" value="ADENINE-SPECIFIC METHYLTRANSFERASE"/>
    <property type="match status" value="1"/>
</dbReference>
<feature type="coiled-coil region" evidence="1">
    <location>
        <begin position="2436"/>
        <end position="2463"/>
    </location>
</feature>
<dbReference type="GO" id="GO:0032259">
    <property type="term" value="P:methylation"/>
    <property type="evidence" value="ECO:0007669"/>
    <property type="project" value="InterPro"/>
</dbReference>
<proteinExistence type="predicted"/>
<dbReference type="EMBL" id="AACSBQ010000020">
    <property type="protein sequence ID" value="EAL8903806.1"/>
    <property type="molecule type" value="Genomic_DNA"/>
</dbReference>
<feature type="compositionally biased region" description="Polar residues" evidence="2">
    <location>
        <begin position="538"/>
        <end position="553"/>
    </location>
</feature>
<dbReference type="Gene3D" id="3.40.50.10810">
    <property type="entry name" value="Tandem AAA-ATPase domain"/>
    <property type="match status" value="1"/>
</dbReference>
<dbReference type="GO" id="GO:0009007">
    <property type="term" value="F:site-specific DNA-methyltransferase (adenine-specific) activity"/>
    <property type="evidence" value="ECO:0007669"/>
    <property type="project" value="UniProtKB-EC"/>
</dbReference>
<evidence type="ECO:0000256" key="2">
    <source>
        <dbReference type="SAM" id="MobiDB-lite"/>
    </source>
</evidence>
<feature type="coiled-coil region" evidence="1">
    <location>
        <begin position="626"/>
        <end position="653"/>
    </location>
</feature>
<evidence type="ECO:0000256" key="1">
    <source>
        <dbReference type="SAM" id="Coils"/>
    </source>
</evidence>